<evidence type="ECO:0000256" key="1">
    <source>
        <dbReference type="SAM" id="MobiDB-lite"/>
    </source>
</evidence>
<feature type="compositionally biased region" description="Polar residues" evidence="1">
    <location>
        <begin position="49"/>
        <end position="69"/>
    </location>
</feature>
<dbReference type="PANTHER" id="PTHR36405:SF1">
    <property type="entry name" value="OS07G0520600 PROTEIN"/>
    <property type="match status" value="1"/>
</dbReference>
<dbReference type="PANTHER" id="PTHR36405">
    <property type="entry name" value="BNAA10G09140D PROTEIN"/>
    <property type="match status" value="1"/>
</dbReference>
<organism evidence="2 3">
    <name type="scientific">Sesamum alatum</name>
    <dbReference type="NCBI Taxonomy" id="300844"/>
    <lineage>
        <taxon>Eukaryota</taxon>
        <taxon>Viridiplantae</taxon>
        <taxon>Streptophyta</taxon>
        <taxon>Embryophyta</taxon>
        <taxon>Tracheophyta</taxon>
        <taxon>Spermatophyta</taxon>
        <taxon>Magnoliopsida</taxon>
        <taxon>eudicotyledons</taxon>
        <taxon>Gunneridae</taxon>
        <taxon>Pentapetalae</taxon>
        <taxon>asterids</taxon>
        <taxon>lamiids</taxon>
        <taxon>Lamiales</taxon>
        <taxon>Pedaliaceae</taxon>
        <taxon>Sesamum</taxon>
    </lineage>
</organism>
<evidence type="ECO:0000313" key="2">
    <source>
        <dbReference type="EMBL" id="KAK4420750.1"/>
    </source>
</evidence>
<dbReference type="Proteomes" id="UP001293254">
    <property type="component" value="Unassembled WGS sequence"/>
</dbReference>
<proteinExistence type="predicted"/>
<reference evidence="2" key="2">
    <citation type="journal article" date="2024" name="Plant">
        <title>Genomic evolution and insights into agronomic trait innovations of Sesamum species.</title>
        <authorList>
            <person name="Miao H."/>
            <person name="Wang L."/>
            <person name="Qu L."/>
            <person name="Liu H."/>
            <person name="Sun Y."/>
            <person name="Le M."/>
            <person name="Wang Q."/>
            <person name="Wei S."/>
            <person name="Zheng Y."/>
            <person name="Lin W."/>
            <person name="Duan Y."/>
            <person name="Cao H."/>
            <person name="Xiong S."/>
            <person name="Wang X."/>
            <person name="Wei L."/>
            <person name="Li C."/>
            <person name="Ma Q."/>
            <person name="Ju M."/>
            <person name="Zhao R."/>
            <person name="Li G."/>
            <person name="Mu C."/>
            <person name="Tian Q."/>
            <person name="Mei H."/>
            <person name="Zhang T."/>
            <person name="Gao T."/>
            <person name="Zhang H."/>
        </authorList>
    </citation>
    <scope>NUCLEOTIDE SEQUENCE</scope>
    <source>
        <strain evidence="2">3651</strain>
    </source>
</reference>
<name>A0AAE1XZ54_9LAMI</name>
<dbReference type="AlphaFoldDB" id="A0AAE1XZ54"/>
<reference evidence="2" key="1">
    <citation type="submission" date="2020-06" db="EMBL/GenBank/DDBJ databases">
        <authorList>
            <person name="Li T."/>
            <person name="Hu X."/>
            <person name="Zhang T."/>
            <person name="Song X."/>
            <person name="Zhang H."/>
            <person name="Dai N."/>
            <person name="Sheng W."/>
            <person name="Hou X."/>
            <person name="Wei L."/>
        </authorList>
    </citation>
    <scope>NUCLEOTIDE SEQUENCE</scope>
    <source>
        <strain evidence="2">3651</strain>
        <tissue evidence="2">Leaf</tissue>
    </source>
</reference>
<dbReference type="EMBL" id="JACGWO010000008">
    <property type="protein sequence ID" value="KAK4420750.1"/>
    <property type="molecule type" value="Genomic_DNA"/>
</dbReference>
<gene>
    <name evidence="2" type="ORF">Salat_2025500</name>
</gene>
<protein>
    <submittedName>
        <fullName evidence="2">Uncharacterized protein</fullName>
    </submittedName>
</protein>
<evidence type="ECO:0000313" key="3">
    <source>
        <dbReference type="Proteomes" id="UP001293254"/>
    </source>
</evidence>
<feature type="region of interest" description="Disordered" evidence="1">
    <location>
        <begin position="45"/>
        <end position="140"/>
    </location>
</feature>
<sequence length="175" mass="18174">MLGPFLVQDLYASWNAMVQALEAIKGGGGSIKVGTTGTVSALMSRELESSNSESKMPSLCPSVSGSVADTTPRGEKPGTSAGEVGSSSRSSTSSCKNHKGPESARRRKHHSGSSQTPMLTDDDISVDGTPPIRQKPVKKGMSAVAIVDIKCGNPVNPITNRLKKLGFSKSSNSVV</sequence>
<comment type="caution">
    <text evidence="2">The sequence shown here is derived from an EMBL/GenBank/DDBJ whole genome shotgun (WGS) entry which is preliminary data.</text>
</comment>
<keyword evidence="3" id="KW-1185">Reference proteome</keyword>
<accession>A0AAE1XZ54</accession>